<dbReference type="GO" id="GO:0046487">
    <property type="term" value="P:glyoxylate metabolic process"/>
    <property type="evidence" value="ECO:0007669"/>
    <property type="project" value="TreeGrafter"/>
</dbReference>
<dbReference type="PANTHER" id="PTHR43489">
    <property type="entry name" value="ISOMERASE"/>
    <property type="match status" value="1"/>
</dbReference>
<reference evidence="5" key="2">
    <citation type="submission" date="2021-01" db="EMBL/GenBank/DDBJ databases">
        <authorList>
            <person name="Mieszkin S."/>
            <person name="Pouder E."/>
            <person name="Alain K."/>
        </authorList>
    </citation>
    <scope>NUCLEOTIDE SEQUENCE</scope>
    <source>
        <strain evidence="5">HW T2.11</strain>
    </source>
</reference>
<dbReference type="FunFam" id="3.20.20.150:FF:000007">
    <property type="entry name" value="Hydroxypyruvate isomerase"/>
    <property type="match status" value="1"/>
</dbReference>
<name>A0A964E024_9PROT</name>
<dbReference type="GO" id="GO:0008903">
    <property type="term" value="F:hydroxypyruvate isomerase activity"/>
    <property type="evidence" value="ECO:0007669"/>
    <property type="project" value="TreeGrafter"/>
</dbReference>
<dbReference type="InterPro" id="IPR026040">
    <property type="entry name" value="HyI-like"/>
</dbReference>
<dbReference type="InterPro" id="IPR036237">
    <property type="entry name" value="Xyl_isomerase-like_sf"/>
</dbReference>
<evidence type="ECO:0000256" key="3">
    <source>
        <dbReference type="PIRSR" id="PIRSR006241-50"/>
    </source>
</evidence>
<protein>
    <submittedName>
        <fullName evidence="5">Hydroxypyruvate isomerase family protein</fullName>
    </submittedName>
</protein>
<dbReference type="AlphaFoldDB" id="A0A964E024"/>
<proteinExistence type="inferred from homology"/>
<dbReference type="NCBIfam" id="NF043033">
    <property type="entry name" value="OxoTetrIsom"/>
    <property type="match status" value="1"/>
</dbReference>
<sequence>MPKFAANLSMMFTEWSFLDRFAAAADAGFAAVEFLFPYEYSADAIAAQLQRHGLTQALFNLPPGDWGKGERGMAALPSRLSELQAGVETALIYAEATGCRRLHLMAGIAPADDAKARAAYREAVAWTAGRVGEAGRTLVLEPINGRDMPGYFLNDFAYAEALITELALPNLRLQFDIYHRAIMHGDVTMALRRLMPMIGHIQIASVPSRHEPDAEEVNYPFLLAELDRLGYDGFVGCEYRPAGHTVDGLGWFKPHRGILA</sequence>
<dbReference type="Gene3D" id="3.20.20.150">
    <property type="entry name" value="Divalent-metal-dependent TIM barrel enzymes"/>
    <property type="match status" value="1"/>
</dbReference>
<evidence type="ECO:0000256" key="1">
    <source>
        <dbReference type="ARBA" id="ARBA00023235"/>
    </source>
</evidence>
<dbReference type="Pfam" id="PF01261">
    <property type="entry name" value="AP_endonuc_2"/>
    <property type="match status" value="1"/>
</dbReference>
<dbReference type="InterPro" id="IPR050417">
    <property type="entry name" value="Sugar_Epim/Isomerase"/>
</dbReference>
<comment type="caution">
    <text evidence="5">The sequence shown here is derived from an EMBL/GenBank/DDBJ whole genome shotgun (WGS) entry which is preliminary data.</text>
</comment>
<evidence type="ECO:0000256" key="2">
    <source>
        <dbReference type="PIRNR" id="PIRNR006241"/>
    </source>
</evidence>
<dbReference type="SUPFAM" id="SSF51658">
    <property type="entry name" value="Xylose isomerase-like"/>
    <property type="match status" value="1"/>
</dbReference>
<keyword evidence="1 2" id="KW-0413">Isomerase</keyword>
<evidence type="ECO:0000313" key="5">
    <source>
        <dbReference type="EMBL" id="MCB8876901.1"/>
    </source>
</evidence>
<dbReference type="PANTHER" id="PTHR43489:SF6">
    <property type="entry name" value="HYDROXYPYRUVATE ISOMERASE-RELATED"/>
    <property type="match status" value="1"/>
</dbReference>
<evidence type="ECO:0000259" key="4">
    <source>
        <dbReference type="Pfam" id="PF01261"/>
    </source>
</evidence>
<dbReference type="InterPro" id="IPR013022">
    <property type="entry name" value="Xyl_isomerase-like_TIM-brl"/>
</dbReference>
<reference evidence="5" key="1">
    <citation type="journal article" date="2021" name="Microorganisms">
        <title>Acidisoma silvae sp. nov. and Acidisomacellulosilytica sp. nov., Two Acidophilic Bacteria Isolated from Decaying Wood, Hydrolyzing Cellulose and Producing Poly-3-hydroxybutyrate.</title>
        <authorList>
            <person name="Mieszkin S."/>
            <person name="Pouder E."/>
            <person name="Uroz S."/>
            <person name="Simon-Colin C."/>
            <person name="Alain K."/>
        </authorList>
    </citation>
    <scope>NUCLEOTIDE SEQUENCE</scope>
    <source>
        <strain evidence="5">HW T2.11</strain>
    </source>
</reference>
<comment type="similarity">
    <text evidence="2">Belongs to the hyi family.</text>
</comment>
<feature type="domain" description="Xylose isomerase-like TIM barrel" evidence="4">
    <location>
        <begin position="21"/>
        <end position="254"/>
    </location>
</feature>
<organism evidence="5 6">
    <name type="scientific">Acidisoma silvae</name>
    <dbReference type="NCBI Taxonomy" id="2802396"/>
    <lineage>
        <taxon>Bacteria</taxon>
        <taxon>Pseudomonadati</taxon>
        <taxon>Pseudomonadota</taxon>
        <taxon>Alphaproteobacteria</taxon>
        <taxon>Acetobacterales</taxon>
        <taxon>Acidocellaceae</taxon>
        <taxon>Acidisoma</taxon>
    </lineage>
</organism>
<dbReference type="RefSeq" id="WP_227322557.1">
    <property type="nucleotide sequence ID" value="NZ_JAESVB010000008.1"/>
</dbReference>
<accession>A0A964E024</accession>
<dbReference type="Proteomes" id="UP000708298">
    <property type="component" value="Unassembled WGS sequence"/>
</dbReference>
<gene>
    <name evidence="5" type="ORF">ASILVAE211_17035</name>
</gene>
<keyword evidence="6" id="KW-1185">Reference proteome</keyword>
<evidence type="ECO:0000313" key="6">
    <source>
        <dbReference type="Proteomes" id="UP000708298"/>
    </source>
</evidence>
<dbReference type="EMBL" id="JAESVB010000008">
    <property type="protein sequence ID" value="MCB8876901.1"/>
    <property type="molecule type" value="Genomic_DNA"/>
</dbReference>
<dbReference type="InterPro" id="IPR053398">
    <property type="entry name" value="HPT_OtnI_isomerases"/>
</dbReference>
<feature type="active site" description="Proton donor/acceptor" evidence="3">
    <location>
        <position position="238"/>
    </location>
</feature>
<feature type="active site" description="Proton donor/acceptor" evidence="3">
    <location>
        <position position="141"/>
    </location>
</feature>
<dbReference type="PIRSF" id="PIRSF006241">
    <property type="entry name" value="HyI"/>
    <property type="match status" value="1"/>
</dbReference>